<feature type="region of interest" description="Disordered" evidence="1">
    <location>
        <begin position="41"/>
        <end position="81"/>
    </location>
</feature>
<protein>
    <submittedName>
        <fullName evidence="2">Uncharacterized protein</fullName>
    </submittedName>
</protein>
<dbReference type="Proteomes" id="UP000823388">
    <property type="component" value="Chromosome 1N"/>
</dbReference>
<comment type="caution">
    <text evidence="2">The sequence shown here is derived from an EMBL/GenBank/DDBJ whole genome shotgun (WGS) entry which is preliminary data.</text>
</comment>
<proteinExistence type="predicted"/>
<reference evidence="2" key="1">
    <citation type="submission" date="2020-05" db="EMBL/GenBank/DDBJ databases">
        <title>WGS assembly of Panicum virgatum.</title>
        <authorList>
            <person name="Lovell J.T."/>
            <person name="Jenkins J."/>
            <person name="Shu S."/>
            <person name="Juenger T.E."/>
            <person name="Schmutz J."/>
        </authorList>
    </citation>
    <scope>NUCLEOTIDE SEQUENCE</scope>
    <source>
        <strain evidence="2">AP13</strain>
    </source>
</reference>
<sequence length="92" mass="10374">MVCFQFKLWWMAQRIGEEHAGVIGIDFNKDRLLDLNEDMMQSEQQALDAPATKEDLETGSLGQQDGMGSESSKPYGGQNKLFVYVQRNGDDD</sequence>
<evidence type="ECO:0000313" key="3">
    <source>
        <dbReference type="Proteomes" id="UP000823388"/>
    </source>
</evidence>
<evidence type="ECO:0000256" key="1">
    <source>
        <dbReference type="SAM" id="MobiDB-lite"/>
    </source>
</evidence>
<dbReference type="AlphaFoldDB" id="A0A8T0X2S7"/>
<organism evidence="2 3">
    <name type="scientific">Panicum virgatum</name>
    <name type="common">Blackwell switchgrass</name>
    <dbReference type="NCBI Taxonomy" id="38727"/>
    <lineage>
        <taxon>Eukaryota</taxon>
        <taxon>Viridiplantae</taxon>
        <taxon>Streptophyta</taxon>
        <taxon>Embryophyta</taxon>
        <taxon>Tracheophyta</taxon>
        <taxon>Spermatophyta</taxon>
        <taxon>Magnoliopsida</taxon>
        <taxon>Liliopsida</taxon>
        <taxon>Poales</taxon>
        <taxon>Poaceae</taxon>
        <taxon>PACMAD clade</taxon>
        <taxon>Panicoideae</taxon>
        <taxon>Panicodae</taxon>
        <taxon>Paniceae</taxon>
        <taxon>Panicinae</taxon>
        <taxon>Panicum</taxon>
        <taxon>Panicum sect. Hiantes</taxon>
    </lineage>
</organism>
<keyword evidence="3" id="KW-1185">Reference proteome</keyword>
<accession>A0A8T0X2S7</accession>
<gene>
    <name evidence="2" type="ORF">PVAP13_1NG294619</name>
</gene>
<evidence type="ECO:0000313" key="2">
    <source>
        <dbReference type="EMBL" id="KAG2651634.1"/>
    </source>
</evidence>
<name>A0A8T0X2S7_PANVG</name>
<dbReference type="EMBL" id="CM029038">
    <property type="protein sequence ID" value="KAG2651634.1"/>
    <property type="molecule type" value="Genomic_DNA"/>
</dbReference>